<dbReference type="GO" id="GO:0031593">
    <property type="term" value="F:polyubiquitin modification-dependent protein binding"/>
    <property type="evidence" value="ECO:0000318"/>
    <property type="project" value="GO_Central"/>
</dbReference>
<dbReference type="EMBL" id="DS113547">
    <property type="protein sequence ID" value="EAY02088.1"/>
    <property type="molecule type" value="Genomic_DNA"/>
</dbReference>
<name>A2EZ39_TRIV3</name>
<reference evidence="2" key="2">
    <citation type="journal article" date="2007" name="Science">
        <title>Draft genome sequence of the sexually transmitted pathogen Trichomonas vaginalis.</title>
        <authorList>
            <person name="Carlton J.M."/>
            <person name="Hirt R.P."/>
            <person name="Silva J.C."/>
            <person name="Delcher A.L."/>
            <person name="Schatz M."/>
            <person name="Zhao Q."/>
            <person name="Wortman J.R."/>
            <person name="Bidwell S.L."/>
            <person name="Alsmark U.C.M."/>
            <person name="Besteiro S."/>
            <person name="Sicheritz-Ponten T."/>
            <person name="Noel C.J."/>
            <person name="Dacks J.B."/>
            <person name="Foster P.G."/>
            <person name="Simillion C."/>
            <person name="Van de Peer Y."/>
            <person name="Miranda-Saavedra D."/>
            <person name="Barton G.J."/>
            <person name="Westrop G.D."/>
            <person name="Mueller S."/>
            <person name="Dessi D."/>
            <person name="Fiori P.L."/>
            <person name="Ren Q."/>
            <person name="Paulsen I."/>
            <person name="Zhang H."/>
            <person name="Bastida-Corcuera F.D."/>
            <person name="Simoes-Barbosa A."/>
            <person name="Brown M.T."/>
            <person name="Hayes R.D."/>
            <person name="Mukherjee M."/>
            <person name="Okumura C.Y."/>
            <person name="Schneider R."/>
            <person name="Smith A.J."/>
            <person name="Vanacova S."/>
            <person name="Villalvazo M."/>
            <person name="Haas B.J."/>
            <person name="Pertea M."/>
            <person name="Feldblyum T.V."/>
            <person name="Utterback T.R."/>
            <person name="Shu C.L."/>
            <person name="Osoegawa K."/>
            <person name="de Jong P.J."/>
            <person name="Hrdy I."/>
            <person name="Horvathova L."/>
            <person name="Zubacova Z."/>
            <person name="Dolezal P."/>
            <person name="Malik S.B."/>
            <person name="Logsdon J.M. Jr."/>
            <person name="Henze K."/>
            <person name="Gupta A."/>
            <person name="Wang C.C."/>
            <person name="Dunne R.L."/>
            <person name="Upcroft J.A."/>
            <person name="Upcroft P."/>
            <person name="White O."/>
            <person name="Salzberg S.L."/>
            <person name="Tang P."/>
            <person name="Chiu C.-H."/>
            <person name="Lee Y.-S."/>
            <person name="Embley T.M."/>
            <person name="Coombs G.H."/>
            <person name="Mottram J.C."/>
            <person name="Tachezy J."/>
            <person name="Fraser-Liggett C.M."/>
            <person name="Johnson P.J."/>
        </authorList>
    </citation>
    <scope>NUCLEOTIDE SEQUENCE [LARGE SCALE GENOMIC DNA]</scope>
    <source>
        <strain evidence="2">G3</strain>
    </source>
</reference>
<dbReference type="PANTHER" id="PTHR10677:SF3">
    <property type="entry name" value="FI07626P-RELATED"/>
    <property type="match status" value="1"/>
</dbReference>
<organism evidence="2 3">
    <name type="scientific">Trichomonas vaginalis (strain ATCC PRA-98 / G3)</name>
    <dbReference type="NCBI Taxonomy" id="412133"/>
    <lineage>
        <taxon>Eukaryota</taxon>
        <taxon>Metamonada</taxon>
        <taxon>Parabasalia</taxon>
        <taxon>Trichomonadida</taxon>
        <taxon>Trichomonadidae</taxon>
        <taxon>Trichomonas</taxon>
    </lineage>
</organism>
<evidence type="ECO:0000313" key="2">
    <source>
        <dbReference type="EMBL" id="EAY02088.1"/>
    </source>
</evidence>
<dbReference type="SMR" id="A2EZ39"/>
<dbReference type="FunFam" id="3.10.20.90:FF:000448">
    <property type="entry name" value="Ubiquitin family protein"/>
    <property type="match status" value="1"/>
</dbReference>
<dbReference type="VEuPathDB" id="TrichDB:TVAGG3_0754300"/>
<dbReference type="GO" id="GO:0005829">
    <property type="term" value="C:cytosol"/>
    <property type="evidence" value="ECO:0000318"/>
    <property type="project" value="GO_Central"/>
</dbReference>
<dbReference type="PROSITE" id="PS50053">
    <property type="entry name" value="UBIQUITIN_2"/>
    <property type="match status" value="1"/>
</dbReference>
<dbReference type="InterPro" id="IPR000626">
    <property type="entry name" value="Ubiquitin-like_dom"/>
</dbReference>
<keyword evidence="3" id="KW-1185">Reference proteome</keyword>
<dbReference type="SMART" id="SM00213">
    <property type="entry name" value="UBQ"/>
    <property type="match status" value="1"/>
</dbReference>
<dbReference type="Pfam" id="PF00240">
    <property type="entry name" value="ubiquitin"/>
    <property type="match status" value="1"/>
</dbReference>
<dbReference type="SUPFAM" id="SSF54236">
    <property type="entry name" value="Ubiquitin-like"/>
    <property type="match status" value="1"/>
</dbReference>
<feature type="domain" description="Ubiquitin-like" evidence="1">
    <location>
        <begin position="6"/>
        <end position="77"/>
    </location>
</feature>
<dbReference type="Gene3D" id="3.10.20.90">
    <property type="entry name" value="Phosphatidylinositol 3-kinase Catalytic Subunit, Chain A, domain 1"/>
    <property type="match status" value="1"/>
</dbReference>
<dbReference type="PANTHER" id="PTHR10677">
    <property type="entry name" value="UBIQUILIN"/>
    <property type="match status" value="1"/>
</dbReference>
<gene>
    <name evidence="2" type="ORF">TVAG_485230</name>
</gene>
<dbReference type="InParanoid" id="A2EZ39"/>
<proteinExistence type="predicted"/>
<dbReference type="InterPro" id="IPR029071">
    <property type="entry name" value="Ubiquitin-like_domsf"/>
</dbReference>
<dbReference type="Proteomes" id="UP000001542">
    <property type="component" value="Unassembled WGS sequence"/>
</dbReference>
<dbReference type="GO" id="GO:0006511">
    <property type="term" value="P:ubiquitin-dependent protein catabolic process"/>
    <property type="evidence" value="ECO:0000318"/>
    <property type="project" value="GO_Central"/>
</dbReference>
<dbReference type="VEuPathDB" id="TrichDB:TVAG_485230"/>
<dbReference type="InterPro" id="IPR015496">
    <property type="entry name" value="Ubiquilin"/>
</dbReference>
<evidence type="ECO:0000313" key="3">
    <source>
        <dbReference type="Proteomes" id="UP000001542"/>
    </source>
</evidence>
<evidence type="ECO:0000259" key="1">
    <source>
        <dbReference type="PROSITE" id="PS50053"/>
    </source>
</evidence>
<reference evidence="2" key="1">
    <citation type="submission" date="2006-10" db="EMBL/GenBank/DDBJ databases">
        <authorList>
            <person name="Amadeo P."/>
            <person name="Zhao Q."/>
            <person name="Wortman J."/>
            <person name="Fraser-Liggett C."/>
            <person name="Carlton J."/>
        </authorList>
    </citation>
    <scope>NUCLEOTIDE SEQUENCE</scope>
    <source>
        <strain evidence="2">G3</strain>
    </source>
</reference>
<dbReference type="RefSeq" id="XP_001330843.1">
    <property type="nucleotide sequence ID" value="XM_001330807.1"/>
</dbReference>
<dbReference type="KEGG" id="tva:4759919"/>
<sequence>MNCYIVRMLPNHDFFIPFEEPLTVAEVKDEMFNQLSAPTKNMVLIYNGQILSDHISLSDLGITHASVLFLFVKNFDSFLLHDPKRLLLEISSLASYFASMQPDVMKKATKEIRSYIDSPMLKALAKVSPEVSHFLSKVLENIERLHNPFDESMLDLLNRMQDNSFNIMESVNGEIRTCSNNSSNTIELILVDSSIDEIEIEEQKQDFTYEPTNLDYVSCINSNPLPTIDFYDDSNSDPQEFSYGY</sequence>
<dbReference type="CDD" id="cd17039">
    <property type="entry name" value="Ubl_ubiquitin_like"/>
    <property type="match status" value="1"/>
</dbReference>
<accession>A2EZ39</accession>
<protein>
    <submittedName>
        <fullName evidence="2">Ubiquitin family protein</fullName>
    </submittedName>
</protein>
<dbReference type="AlphaFoldDB" id="A2EZ39"/>